<dbReference type="InterPro" id="IPR014001">
    <property type="entry name" value="Helicase_ATP-bd"/>
</dbReference>
<dbReference type="GO" id="GO:0016787">
    <property type="term" value="F:hydrolase activity"/>
    <property type="evidence" value="ECO:0007669"/>
    <property type="project" value="InterPro"/>
</dbReference>
<dbReference type="GO" id="GO:0003677">
    <property type="term" value="F:DNA binding"/>
    <property type="evidence" value="ECO:0007669"/>
    <property type="project" value="InterPro"/>
</dbReference>
<organism evidence="2">
    <name type="scientific">bioreactor metagenome</name>
    <dbReference type="NCBI Taxonomy" id="1076179"/>
    <lineage>
        <taxon>unclassified sequences</taxon>
        <taxon>metagenomes</taxon>
        <taxon>ecological metagenomes</taxon>
    </lineage>
</organism>
<comment type="caution">
    <text evidence="2">The sequence shown here is derived from an EMBL/GenBank/DDBJ whole genome shotgun (WGS) entry which is preliminary data.</text>
</comment>
<dbReference type="PANTHER" id="PTHR47396">
    <property type="entry name" value="TYPE I RESTRICTION ENZYME ECOKI R PROTEIN"/>
    <property type="match status" value="1"/>
</dbReference>
<evidence type="ECO:0000259" key="1">
    <source>
        <dbReference type="PROSITE" id="PS51192"/>
    </source>
</evidence>
<dbReference type="Pfam" id="PF04851">
    <property type="entry name" value="ResIII"/>
    <property type="match status" value="1"/>
</dbReference>
<dbReference type="CDD" id="cd18785">
    <property type="entry name" value="SF2_C"/>
    <property type="match status" value="1"/>
</dbReference>
<protein>
    <recommendedName>
        <fullName evidence="1">Helicase ATP-binding domain-containing protein</fullName>
    </recommendedName>
</protein>
<accession>A0A645AYD8</accession>
<feature type="domain" description="Helicase ATP-binding" evidence="1">
    <location>
        <begin position="1"/>
        <end position="52"/>
    </location>
</feature>
<dbReference type="SUPFAM" id="SSF52540">
    <property type="entry name" value="P-loop containing nucleoside triphosphate hydrolases"/>
    <property type="match status" value="1"/>
</dbReference>
<sequence>MVIVDECHHLSAFSFEAVIRQCKSKYILGLSATLTRKDGHHPIIFMQCGPVRYRVDDRRQAQERPFDHRVIVRETAVVLPEILNAKERITIHEVYDLLIRDECRNAMIVADVLEALKRGRSPVVITERKEHLAYLEEKFAGVENLFVLRGGMKRKTFEQTLRQLQQLPDSAPRLLLATGRFLGEGFDDPRLDTLFLTMPISWRGTLAQYAGRLHRLYERKTEVVICDYVDRNIGMTAKMFERRIKGYRAIGYRISDENELSFSAGCFRPACDA</sequence>
<dbReference type="AlphaFoldDB" id="A0A645AYD8"/>
<dbReference type="Gene3D" id="3.40.50.300">
    <property type="entry name" value="P-loop containing nucleotide triphosphate hydrolases"/>
    <property type="match status" value="2"/>
</dbReference>
<dbReference type="InterPro" id="IPR027417">
    <property type="entry name" value="P-loop_NTPase"/>
</dbReference>
<dbReference type="GO" id="GO:0005524">
    <property type="term" value="F:ATP binding"/>
    <property type="evidence" value="ECO:0007669"/>
    <property type="project" value="InterPro"/>
</dbReference>
<evidence type="ECO:0000313" key="2">
    <source>
        <dbReference type="EMBL" id="MPM58180.1"/>
    </source>
</evidence>
<proteinExistence type="predicted"/>
<dbReference type="EMBL" id="VSSQ01016635">
    <property type="protein sequence ID" value="MPM58180.1"/>
    <property type="molecule type" value="Genomic_DNA"/>
</dbReference>
<reference evidence="2" key="1">
    <citation type="submission" date="2019-08" db="EMBL/GenBank/DDBJ databases">
        <authorList>
            <person name="Kucharzyk K."/>
            <person name="Murdoch R.W."/>
            <person name="Higgins S."/>
            <person name="Loffler F."/>
        </authorList>
    </citation>
    <scope>NUCLEOTIDE SEQUENCE</scope>
</reference>
<dbReference type="InterPro" id="IPR006935">
    <property type="entry name" value="Helicase/UvrB_N"/>
</dbReference>
<dbReference type="GO" id="GO:0005829">
    <property type="term" value="C:cytosol"/>
    <property type="evidence" value="ECO:0007669"/>
    <property type="project" value="TreeGrafter"/>
</dbReference>
<dbReference type="InterPro" id="IPR050742">
    <property type="entry name" value="Helicase_Restrict-Modif_Enz"/>
</dbReference>
<dbReference type="PANTHER" id="PTHR47396:SF1">
    <property type="entry name" value="ATP-DEPENDENT HELICASE IRC3-RELATED"/>
    <property type="match status" value="1"/>
</dbReference>
<dbReference type="PROSITE" id="PS51192">
    <property type="entry name" value="HELICASE_ATP_BIND_1"/>
    <property type="match status" value="1"/>
</dbReference>
<name>A0A645AYD8_9ZZZZ</name>
<gene>
    <name evidence="2" type="ORF">SDC9_105009</name>
</gene>